<feature type="compositionally biased region" description="Gly residues" evidence="5">
    <location>
        <begin position="217"/>
        <end position="242"/>
    </location>
</feature>
<dbReference type="GO" id="GO:0006355">
    <property type="term" value="P:regulation of DNA-templated transcription"/>
    <property type="evidence" value="ECO:0007669"/>
    <property type="project" value="InterPro"/>
</dbReference>
<evidence type="ECO:0000313" key="7">
    <source>
        <dbReference type="EMBL" id="PAV88465.1"/>
    </source>
</evidence>
<dbReference type="SUPFAM" id="SSF54928">
    <property type="entry name" value="RNA-binding domain, RBD"/>
    <property type="match status" value="1"/>
</dbReference>
<gene>
    <name evidence="7" type="ORF">WR25_06034</name>
</gene>
<keyword evidence="2 4" id="KW-0694">RNA-binding</keyword>
<feature type="domain" description="RRM" evidence="6">
    <location>
        <begin position="252"/>
        <end position="340"/>
    </location>
</feature>
<accession>A0A2A2LR11</accession>
<organism evidence="7 8">
    <name type="scientific">Diploscapter pachys</name>
    <dbReference type="NCBI Taxonomy" id="2018661"/>
    <lineage>
        <taxon>Eukaryota</taxon>
        <taxon>Metazoa</taxon>
        <taxon>Ecdysozoa</taxon>
        <taxon>Nematoda</taxon>
        <taxon>Chromadorea</taxon>
        <taxon>Rhabditida</taxon>
        <taxon>Rhabditina</taxon>
        <taxon>Rhabditomorpha</taxon>
        <taxon>Rhabditoidea</taxon>
        <taxon>Rhabditidae</taxon>
        <taxon>Diploscapter</taxon>
    </lineage>
</organism>
<comment type="subcellular location">
    <subcellularLocation>
        <location evidence="1">Nucleus</location>
    </subcellularLocation>
</comment>
<dbReference type="GO" id="GO:0003723">
    <property type="term" value="F:RNA binding"/>
    <property type="evidence" value="ECO:0007669"/>
    <property type="project" value="UniProtKB-UniRule"/>
</dbReference>
<dbReference type="Proteomes" id="UP000218231">
    <property type="component" value="Unassembled WGS sequence"/>
</dbReference>
<proteinExistence type="predicted"/>
<protein>
    <recommendedName>
        <fullName evidence="6">RRM domain-containing protein</fullName>
    </recommendedName>
</protein>
<evidence type="ECO:0000259" key="6">
    <source>
        <dbReference type="PROSITE" id="PS50102"/>
    </source>
</evidence>
<dbReference type="InterPro" id="IPR035979">
    <property type="entry name" value="RBD_domain_sf"/>
</dbReference>
<dbReference type="InterPro" id="IPR012677">
    <property type="entry name" value="Nucleotide-bd_a/b_plait_sf"/>
</dbReference>
<dbReference type="Gene3D" id="3.30.70.330">
    <property type="match status" value="1"/>
</dbReference>
<dbReference type="Pfam" id="PF00076">
    <property type="entry name" value="RRM_1"/>
    <property type="match status" value="1"/>
</dbReference>
<dbReference type="GO" id="GO:0005634">
    <property type="term" value="C:nucleus"/>
    <property type="evidence" value="ECO:0007669"/>
    <property type="project" value="UniProtKB-SubCell"/>
</dbReference>
<feature type="region of interest" description="Disordered" evidence="5">
    <location>
        <begin position="207"/>
        <end position="242"/>
    </location>
</feature>
<name>A0A2A2LR11_9BILA</name>
<keyword evidence="3" id="KW-0539">Nucleus</keyword>
<dbReference type="SMART" id="SM00360">
    <property type="entry name" value="RRM"/>
    <property type="match status" value="1"/>
</dbReference>
<sequence length="384" mass="39654">MCSPISVRLRRTCVIGHLITSCELLLEKRREMAYNADYAGQQAAAAGQQAYDPSAVDPETAKAYEQAWAQYYAALGTDPNAAAAATGGGQDYYGGQAGYDQQAYDPNAGANPYGAGSYGGADMGGGMRGGGELTKNENCRISVVEAVSSKAAVAEASAEEEEEAETDRGNAAEDAVDLAVGTDAVALVVAEAEAGIEVLTIMACRPGGRGPSDRGGFNQGGRGPPRDGGYGNRGPMGGGGGGGFDDKVELKDTCFIQGIPATANEGFISDVFSTCGEIAKNDKSGQLRIKIYTDRATGEPKGECMITFTDASAAAKCIELYNGQSFPGGNQSMKITLAKFKPGDGQGGGPRGSFGGGGMGRGGGKSIFMFEKLFPLWKVHEKMK</sequence>
<dbReference type="STRING" id="2018661.A0A2A2LR11"/>
<dbReference type="EMBL" id="LIAE01006519">
    <property type="protein sequence ID" value="PAV88465.1"/>
    <property type="molecule type" value="Genomic_DNA"/>
</dbReference>
<dbReference type="InterPro" id="IPR034870">
    <property type="entry name" value="TET_fam"/>
</dbReference>
<evidence type="ECO:0000256" key="3">
    <source>
        <dbReference type="ARBA" id="ARBA00023242"/>
    </source>
</evidence>
<evidence type="ECO:0000256" key="1">
    <source>
        <dbReference type="ARBA" id="ARBA00004123"/>
    </source>
</evidence>
<evidence type="ECO:0000256" key="5">
    <source>
        <dbReference type="SAM" id="MobiDB-lite"/>
    </source>
</evidence>
<comment type="caution">
    <text evidence="7">The sequence shown here is derived from an EMBL/GenBank/DDBJ whole genome shotgun (WGS) entry which is preliminary data.</text>
</comment>
<dbReference type="InterPro" id="IPR000504">
    <property type="entry name" value="RRM_dom"/>
</dbReference>
<dbReference type="OrthoDB" id="76445at2759"/>
<dbReference type="PROSITE" id="PS50102">
    <property type="entry name" value="RRM"/>
    <property type="match status" value="1"/>
</dbReference>
<dbReference type="PANTHER" id="PTHR23238">
    <property type="entry name" value="RNA BINDING PROTEIN"/>
    <property type="match status" value="1"/>
</dbReference>
<reference evidence="7 8" key="1">
    <citation type="journal article" date="2017" name="Curr. Biol.">
        <title>Genome architecture and evolution of a unichromosomal asexual nematode.</title>
        <authorList>
            <person name="Fradin H."/>
            <person name="Zegar C."/>
            <person name="Gutwein M."/>
            <person name="Lucas J."/>
            <person name="Kovtun M."/>
            <person name="Corcoran D."/>
            <person name="Baugh L.R."/>
            <person name="Kiontke K."/>
            <person name="Gunsalus K."/>
            <person name="Fitch D.H."/>
            <person name="Piano F."/>
        </authorList>
    </citation>
    <scope>NUCLEOTIDE SEQUENCE [LARGE SCALE GENOMIC DNA]</scope>
    <source>
        <strain evidence="7">PF1309</strain>
    </source>
</reference>
<keyword evidence="8" id="KW-1185">Reference proteome</keyword>
<evidence type="ECO:0000313" key="8">
    <source>
        <dbReference type="Proteomes" id="UP000218231"/>
    </source>
</evidence>
<evidence type="ECO:0000256" key="2">
    <source>
        <dbReference type="ARBA" id="ARBA00022884"/>
    </source>
</evidence>
<feature type="region of interest" description="Disordered" evidence="5">
    <location>
        <begin position="152"/>
        <end position="171"/>
    </location>
</feature>
<dbReference type="AlphaFoldDB" id="A0A2A2LR11"/>
<evidence type="ECO:0000256" key="4">
    <source>
        <dbReference type="PROSITE-ProRule" id="PRU00176"/>
    </source>
</evidence>